<dbReference type="Pfam" id="PF04023">
    <property type="entry name" value="FeoA"/>
    <property type="match status" value="1"/>
</dbReference>
<dbReference type="EMBL" id="PFJR01000017">
    <property type="protein sequence ID" value="PIX88482.1"/>
    <property type="molecule type" value="Genomic_DNA"/>
</dbReference>
<proteinExistence type="predicted"/>
<dbReference type="AlphaFoldDB" id="A0A2M7MFF7"/>
<name>A0A2M7MFF7_9BACT</name>
<dbReference type="Proteomes" id="UP000230064">
    <property type="component" value="Unassembled WGS sequence"/>
</dbReference>
<dbReference type="Gene3D" id="2.30.30.90">
    <property type="match status" value="1"/>
</dbReference>
<comment type="caution">
    <text evidence="3">The sequence shown here is derived from an EMBL/GenBank/DDBJ whole genome shotgun (WGS) entry which is preliminary data.</text>
</comment>
<protein>
    <submittedName>
        <fullName evidence="3">Ferrous iron transport protein A</fullName>
    </submittedName>
</protein>
<organism evidence="3 4">
    <name type="scientific">Candidatus Nealsonbacteria bacterium CG_4_10_14_3_um_filter_36_16</name>
    <dbReference type="NCBI Taxonomy" id="1974685"/>
    <lineage>
        <taxon>Bacteria</taxon>
        <taxon>Candidatus Nealsoniibacteriota</taxon>
    </lineage>
</organism>
<dbReference type="InterPro" id="IPR038157">
    <property type="entry name" value="FeoA_core_dom"/>
</dbReference>
<dbReference type="InterPro" id="IPR007167">
    <property type="entry name" value="Fe-transptr_FeoA-like"/>
</dbReference>
<dbReference type="InterPro" id="IPR053184">
    <property type="entry name" value="FeoA-like"/>
</dbReference>
<reference evidence="4" key="1">
    <citation type="submission" date="2017-09" db="EMBL/GenBank/DDBJ databases">
        <title>Depth-based differentiation of microbial function through sediment-hosted aquifers and enrichment of novel symbionts in the deep terrestrial subsurface.</title>
        <authorList>
            <person name="Probst A.J."/>
            <person name="Ladd B."/>
            <person name="Jarett J.K."/>
            <person name="Geller-Mcgrath D.E."/>
            <person name="Sieber C.M.K."/>
            <person name="Emerson J.B."/>
            <person name="Anantharaman K."/>
            <person name="Thomas B.C."/>
            <person name="Malmstrom R."/>
            <person name="Stieglmeier M."/>
            <person name="Klingl A."/>
            <person name="Woyke T."/>
            <person name="Ryan C.M."/>
            <person name="Banfield J.F."/>
        </authorList>
    </citation>
    <scope>NUCLEOTIDE SEQUENCE [LARGE SCALE GENOMIC DNA]</scope>
</reference>
<evidence type="ECO:0000259" key="2">
    <source>
        <dbReference type="SMART" id="SM00899"/>
    </source>
</evidence>
<evidence type="ECO:0000313" key="3">
    <source>
        <dbReference type="EMBL" id="PIX88482.1"/>
    </source>
</evidence>
<dbReference type="PANTHER" id="PTHR43151">
    <property type="entry name" value="FEOA FAMILY PROTEIN"/>
    <property type="match status" value="1"/>
</dbReference>
<feature type="domain" description="Ferrous iron transporter FeoA-like" evidence="2">
    <location>
        <begin position="5"/>
        <end position="77"/>
    </location>
</feature>
<dbReference type="GO" id="GO:0046914">
    <property type="term" value="F:transition metal ion binding"/>
    <property type="evidence" value="ECO:0007669"/>
    <property type="project" value="InterPro"/>
</dbReference>
<keyword evidence="1" id="KW-0408">Iron</keyword>
<sequence length="78" mass="8360">MTNELNLIKLKEGDTAEIIGISGGWMATKRLADLGLIPGAKIKILRKAPFFGPLEIEVCGSRLVLGRGLASKVLVKTK</sequence>
<dbReference type="InterPro" id="IPR008988">
    <property type="entry name" value="Transcriptional_repressor_C"/>
</dbReference>
<evidence type="ECO:0000313" key="4">
    <source>
        <dbReference type="Proteomes" id="UP000230064"/>
    </source>
</evidence>
<accession>A0A2M7MFF7</accession>
<dbReference type="PANTHER" id="PTHR43151:SF1">
    <property type="entry name" value="SSR2333 PROTEIN"/>
    <property type="match status" value="1"/>
</dbReference>
<evidence type="ECO:0000256" key="1">
    <source>
        <dbReference type="ARBA" id="ARBA00023004"/>
    </source>
</evidence>
<gene>
    <name evidence="3" type="ORF">COZ30_00715</name>
</gene>
<dbReference type="SMART" id="SM00899">
    <property type="entry name" value="FeoA"/>
    <property type="match status" value="1"/>
</dbReference>
<dbReference type="SUPFAM" id="SSF50037">
    <property type="entry name" value="C-terminal domain of transcriptional repressors"/>
    <property type="match status" value="1"/>
</dbReference>